<feature type="transmembrane region" description="Helical" evidence="2">
    <location>
        <begin position="134"/>
        <end position="155"/>
    </location>
</feature>
<dbReference type="CDD" id="cd06558">
    <property type="entry name" value="crotonase-like"/>
    <property type="match status" value="1"/>
</dbReference>
<organism evidence="3 4">
    <name type="scientific">Novosphingobium aquae</name>
    <dbReference type="NCBI Taxonomy" id="3133435"/>
    <lineage>
        <taxon>Bacteria</taxon>
        <taxon>Pseudomonadati</taxon>
        <taxon>Pseudomonadota</taxon>
        <taxon>Alphaproteobacteria</taxon>
        <taxon>Sphingomonadales</taxon>
        <taxon>Sphingomonadaceae</taxon>
        <taxon>Novosphingobium</taxon>
    </lineage>
</organism>
<keyword evidence="2" id="KW-0812">Transmembrane</keyword>
<dbReference type="PANTHER" id="PTHR43802:SF1">
    <property type="entry name" value="IP11341P-RELATED"/>
    <property type="match status" value="1"/>
</dbReference>
<keyword evidence="2" id="KW-0472">Membrane</keyword>
<name>A0ABU8S7C2_9SPHN</name>
<keyword evidence="4" id="KW-1185">Reference proteome</keyword>
<feature type="transmembrane region" description="Helical" evidence="2">
    <location>
        <begin position="105"/>
        <end position="122"/>
    </location>
</feature>
<dbReference type="Proteomes" id="UP001379235">
    <property type="component" value="Unassembled WGS sequence"/>
</dbReference>
<comment type="similarity">
    <text evidence="1">Belongs to the enoyl-CoA hydratase/isomerase family.</text>
</comment>
<dbReference type="InterPro" id="IPR029045">
    <property type="entry name" value="ClpP/crotonase-like_dom_sf"/>
</dbReference>
<evidence type="ECO:0000256" key="1">
    <source>
        <dbReference type="ARBA" id="ARBA00005254"/>
    </source>
</evidence>
<dbReference type="InterPro" id="IPR001753">
    <property type="entry name" value="Enoyl-CoA_hydra/iso"/>
</dbReference>
<keyword evidence="2" id="KW-1133">Transmembrane helix</keyword>
<evidence type="ECO:0000256" key="2">
    <source>
        <dbReference type="SAM" id="Phobius"/>
    </source>
</evidence>
<dbReference type="SUPFAM" id="SSF52096">
    <property type="entry name" value="ClpP/crotonase"/>
    <property type="match status" value="1"/>
</dbReference>
<dbReference type="PANTHER" id="PTHR43802">
    <property type="entry name" value="ENOYL-COA HYDRATASE"/>
    <property type="match status" value="1"/>
</dbReference>
<evidence type="ECO:0000313" key="3">
    <source>
        <dbReference type="EMBL" id="MEJ6009399.1"/>
    </source>
</evidence>
<proteinExistence type="inferred from homology"/>
<dbReference type="Pfam" id="PF00378">
    <property type="entry name" value="ECH_1"/>
    <property type="match status" value="1"/>
</dbReference>
<reference evidence="3 4" key="1">
    <citation type="submission" date="2024-03" db="EMBL/GenBank/DDBJ databases">
        <authorList>
            <person name="Jo J.-H."/>
        </authorList>
    </citation>
    <scope>NUCLEOTIDE SEQUENCE [LARGE SCALE GENOMIC DNA]</scope>
    <source>
        <strain evidence="3 4">AS3R-12</strain>
    </source>
</reference>
<dbReference type="Gene3D" id="3.90.226.10">
    <property type="entry name" value="2-enoyl-CoA Hydratase, Chain A, domain 1"/>
    <property type="match status" value="1"/>
</dbReference>
<dbReference type="EMBL" id="JBBHJY010000002">
    <property type="protein sequence ID" value="MEJ6009399.1"/>
    <property type="molecule type" value="Genomic_DNA"/>
</dbReference>
<dbReference type="RefSeq" id="WP_339965444.1">
    <property type="nucleotide sequence ID" value="NZ_JBBHJY010000002.1"/>
</dbReference>
<accession>A0ABU8S7C2</accession>
<sequence>MTDLNGEAALNIVREGAVTTVTINRPHRRNAVTTSLLEEMGRFFAGCRFDRECKVIVIRGAGEHFCVGLDLIDQEDTDALLEVLARGDWDMGHTLRSMRACPQPIICLANGSVAGAGLIFALHSDIVIASEGTFFTTAFINLGLSGTELGVAWWLQRTVGLSMAREMAFTSSRLAASRALACGMISDIVPPDQLLAAGYAMAERITAHSLDALRLTKRNLDLALQSPLLETSYELEERAQISRAQSGALEEAVARFKDRKSSR</sequence>
<protein>
    <submittedName>
        <fullName evidence="3">Enoyl-CoA hydratase/isomerase family protein</fullName>
    </submittedName>
</protein>
<comment type="caution">
    <text evidence="3">The sequence shown here is derived from an EMBL/GenBank/DDBJ whole genome shotgun (WGS) entry which is preliminary data.</text>
</comment>
<gene>
    <name evidence="3" type="ORF">WG900_05650</name>
</gene>
<evidence type="ECO:0000313" key="4">
    <source>
        <dbReference type="Proteomes" id="UP001379235"/>
    </source>
</evidence>